<reference evidence="3" key="1">
    <citation type="submission" date="2005-10" db="EMBL/GenBank/DDBJ databases">
        <title>Complete sequence of Pelobacter carbinolicus DSM 2380.</title>
        <authorList>
            <person name="Copeland A."/>
            <person name="Lucas S."/>
            <person name="Lapidus A."/>
            <person name="Barry K."/>
            <person name="Detter J.C."/>
            <person name="Glavina T."/>
            <person name="Hammon N."/>
            <person name="Israni S."/>
            <person name="Pitluck S."/>
            <person name="Chertkov O."/>
            <person name="Schmutz J."/>
            <person name="Larimer F."/>
            <person name="Land M."/>
            <person name="Kyrpides N."/>
            <person name="Ivanova N."/>
            <person name="Richardson P."/>
        </authorList>
    </citation>
    <scope>NUCLEOTIDE SEQUENCE [LARGE SCALE GENOMIC DNA]</scope>
    <source>
        <strain evidence="3">DSM 2380 / NBRC 103641 / GraBd1</strain>
    </source>
</reference>
<dbReference type="RefSeq" id="WP_011342780.1">
    <property type="nucleotide sequence ID" value="NC_007498.2"/>
</dbReference>
<dbReference type="STRING" id="338963.Pcar_2992"/>
<dbReference type="NCBIfam" id="TIGR03165">
    <property type="entry name" value="F1F0_chp_2"/>
    <property type="match status" value="1"/>
</dbReference>
<accession>Q3A080</accession>
<feature type="transmembrane region" description="Helical" evidence="1">
    <location>
        <begin position="67"/>
        <end position="84"/>
    </location>
</feature>
<reference evidence="2 3" key="2">
    <citation type="journal article" date="2012" name="BMC Genomics">
        <title>The genome of Pelobacter carbinolicus reveals surprising metabolic capabilities and physiological features.</title>
        <authorList>
            <person name="Aklujkar M."/>
            <person name="Haveman S.A."/>
            <person name="Didonato R.Jr."/>
            <person name="Chertkov O."/>
            <person name="Han C.S."/>
            <person name="Land M.L."/>
            <person name="Brown P."/>
            <person name="Lovley D.R."/>
        </authorList>
    </citation>
    <scope>NUCLEOTIDE SEQUENCE [LARGE SCALE GENOMIC DNA]</scope>
    <source>
        <strain evidence="3">DSM 2380 / NBRC 103641 / GraBd1</strain>
    </source>
</reference>
<dbReference type="KEGG" id="pca:Pcar_2992"/>
<proteinExistence type="predicted"/>
<feature type="transmembrane region" description="Helical" evidence="1">
    <location>
        <begin position="42"/>
        <end position="61"/>
    </location>
</feature>
<keyword evidence="1" id="KW-1133">Transmembrane helix</keyword>
<keyword evidence="3" id="KW-1185">Reference proteome</keyword>
<keyword evidence="1" id="KW-0472">Membrane</keyword>
<dbReference type="Pfam" id="PF12966">
    <property type="entry name" value="AtpR"/>
    <property type="match status" value="1"/>
</dbReference>
<feature type="transmembrane region" description="Helical" evidence="1">
    <location>
        <begin position="6"/>
        <end position="30"/>
    </location>
</feature>
<organism evidence="2 3">
    <name type="scientific">Syntrophotalea carbinolica (strain DSM 2380 / NBRC 103641 / GraBd1)</name>
    <name type="common">Pelobacter carbinolicus</name>
    <dbReference type="NCBI Taxonomy" id="338963"/>
    <lineage>
        <taxon>Bacteria</taxon>
        <taxon>Pseudomonadati</taxon>
        <taxon>Thermodesulfobacteriota</taxon>
        <taxon>Desulfuromonadia</taxon>
        <taxon>Desulfuromonadales</taxon>
        <taxon>Syntrophotaleaceae</taxon>
        <taxon>Syntrophotalea</taxon>
    </lineage>
</organism>
<evidence type="ECO:0000256" key="1">
    <source>
        <dbReference type="SAM" id="Phobius"/>
    </source>
</evidence>
<dbReference type="Proteomes" id="UP000002534">
    <property type="component" value="Chromosome"/>
</dbReference>
<name>Q3A080_SYNC1</name>
<dbReference type="AlphaFoldDB" id="Q3A080"/>
<dbReference type="OrthoDB" id="467414at2"/>
<gene>
    <name evidence="2" type="primary">atpR</name>
    <name evidence="2" type="ordered locus">Pcar_2992</name>
</gene>
<dbReference type="HOGENOM" id="CLU_155951_1_0_7"/>
<evidence type="ECO:0000313" key="3">
    <source>
        <dbReference type="Proteomes" id="UP000002534"/>
    </source>
</evidence>
<protein>
    <submittedName>
        <fullName evidence="2">ATP synthase N, R subunit</fullName>
    </submittedName>
</protein>
<dbReference type="EMBL" id="CP000142">
    <property type="protein sequence ID" value="ABA90227.1"/>
    <property type="molecule type" value="Genomic_DNA"/>
</dbReference>
<keyword evidence="1" id="KW-0812">Transmembrane</keyword>
<evidence type="ECO:0000313" key="2">
    <source>
        <dbReference type="EMBL" id="ABA90227.1"/>
    </source>
</evidence>
<dbReference type="InterPro" id="IPR017581">
    <property type="entry name" value="AtpR-like"/>
</dbReference>
<sequence length="93" mass="10077">MIPTELGRMALALLTGLLLGAGYFGGLYLTVKSLKRCASPRLLLTASFLIRLLVVLGVFYLLSDWGALVMLTAMGGFLIARLGWLRSRYGRGA</sequence>